<dbReference type="Proteomes" id="UP000745859">
    <property type="component" value="Unassembled WGS sequence"/>
</dbReference>
<proteinExistence type="predicted"/>
<evidence type="ECO:0000313" key="1">
    <source>
        <dbReference type="EMBL" id="NIJ46251.1"/>
    </source>
</evidence>
<accession>A0ABX0UFD4</accession>
<dbReference type="Gene3D" id="1.20.120.450">
    <property type="entry name" value="dinb family like domain"/>
    <property type="match status" value="1"/>
</dbReference>
<protein>
    <recommendedName>
        <fullName evidence="3">DUF1569 domain-containing protein</fullName>
    </recommendedName>
</protein>
<evidence type="ECO:0008006" key="3">
    <source>
        <dbReference type="Google" id="ProtNLM"/>
    </source>
</evidence>
<organism evidence="1 2">
    <name type="scientific">Wenyingzhuangia heitensis</name>
    <dbReference type="NCBI Taxonomy" id="1487859"/>
    <lineage>
        <taxon>Bacteria</taxon>
        <taxon>Pseudomonadati</taxon>
        <taxon>Bacteroidota</taxon>
        <taxon>Flavobacteriia</taxon>
        <taxon>Flavobacteriales</taxon>
        <taxon>Flavobacteriaceae</taxon>
        <taxon>Wenyingzhuangia</taxon>
    </lineage>
</organism>
<evidence type="ECO:0000313" key="2">
    <source>
        <dbReference type="Proteomes" id="UP000745859"/>
    </source>
</evidence>
<sequence>MKNVFNANDTAEFIKRIEKLTTESQPNWGKMSVAQMLAHCNVTYEFVYDNIHPKPKGVKKMLLKLFVKGIVVGNKPYKKNSQTAPEFIIVDAKKFDTEKQRLIAYIHKTEQLGENHFDGKESVSFGVLTKTEWNNMFSKHLNHHLTQFGA</sequence>
<dbReference type="RefSeq" id="WP_167189988.1">
    <property type="nucleotide sequence ID" value="NZ_JAASQL010000005.1"/>
</dbReference>
<reference evidence="1 2" key="1">
    <citation type="submission" date="2020-03" db="EMBL/GenBank/DDBJ databases">
        <title>Genomic Encyclopedia of Type Strains, Phase IV (KMG-IV): sequencing the most valuable type-strain genomes for metagenomic binning, comparative biology and taxonomic classification.</title>
        <authorList>
            <person name="Goeker M."/>
        </authorList>
    </citation>
    <scope>NUCLEOTIDE SEQUENCE [LARGE SCALE GENOMIC DNA]</scope>
    <source>
        <strain evidence="1 2">DSM 101599</strain>
    </source>
</reference>
<dbReference type="InterPro" id="IPR011463">
    <property type="entry name" value="DUF1569"/>
</dbReference>
<dbReference type="EMBL" id="JAASQL010000005">
    <property type="protein sequence ID" value="NIJ46251.1"/>
    <property type="molecule type" value="Genomic_DNA"/>
</dbReference>
<gene>
    <name evidence="1" type="ORF">FHR24_002735</name>
</gene>
<dbReference type="InterPro" id="IPR034660">
    <property type="entry name" value="DinB/YfiT-like"/>
</dbReference>
<name>A0ABX0UFD4_9FLAO</name>
<dbReference type="SUPFAM" id="SSF109854">
    <property type="entry name" value="DinB/YfiT-like putative metalloenzymes"/>
    <property type="match status" value="1"/>
</dbReference>
<dbReference type="Pfam" id="PF07606">
    <property type="entry name" value="DUF1569"/>
    <property type="match status" value="1"/>
</dbReference>
<comment type="caution">
    <text evidence="1">The sequence shown here is derived from an EMBL/GenBank/DDBJ whole genome shotgun (WGS) entry which is preliminary data.</text>
</comment>
<keyword evidence="2" id="KW-1185">Reference proteome</keyword>